<dbReference type="InterPro" id="IPR036873">
    <property type="entry name" value="Rhodanese-like_dom_sf"/>
</dbReference>
<feature type="domain" description="Beta-lactamase hydrolase-like protein phosphatase-like" evidence="1">
    <location>
        <begin position="4"/>
        <end position="110"/>
    </location>
</feature>
<evidence type="ECO:0000313" key="2">
    <source>
        <dbReference type="EMBL" id="MEN9060319.1"/>
    </source>
</evidence>
<name>A0AAW9SGX7_9RHOB</name>
<proteinExistence type="predicted"/>
<sequence>MEPRIITDRYHVSPQISPEDAAAIKQAGYTLVIDNRPDGEVPPDFQADAMRVAMESAGLRFEVLPLTHQTMNADNIMRQGELIEGAEGKVLAYCASGTRSTVVWALGKASDLGADTVLETAARAGYNLEGLRPTLRALAER</sequence>
<dbReference type="SUPFAM" id="SSF52821">
    <property type="entry name" value="Rhodanese/Cell cycle control phosphatase"/>
    <property type="match status" value="1"/>
</dbReference>
<dbReference type="GO" id="GO:0016787">
    <property type="term" value="F:hydrolase activity"/>
    <property type="evidence" value="ECO:0007669"/>
    <property type="project" value="InterPro"/>
</dbReference>
<dbReference type="InterPro" id="IPR029021">
    <property type="entry name" value="Prot-tyrosine_phosphatase-like"/>
</dbReference>
<evidence type="ECO:0000313" key="3">
    <source>
        <dbReference type="Proteomes" id="UP001428774"/>
    </source>
</evidence>
<organism evidence="2 3">
    <name type="scientific">Ponticoccus litoralis</name>
    <dbReference type="NCBI Taxonomy" id="422297"/>
    <lineage>
        <taxon>Bacteria</taxon>
        <taxon>Pseudomonadati</taxon>
        <taxon>Pseudomonadota</taxon>
        <taxon>Alphaproteobacteria</taxon>
        <taxon>Rhodobacterales</taxon>
        <taxon>Roseobacteraceae</taxon>
        <taxon>Ponticoccus</taxon>
    </lineage>
</organism>
<accession>A0AAW9SGX7</accession>
<dbReference type="Pfam" id="PF04273">
    <property type="entry name" value="BLH_phosphatase"/>
    <property type="match status" value="1"/>
</dbReference>
<keyword evidence="3" id="KW-1185">Reference proteome</keyword>
<dbReference type="Gene3D" id="3.90.190.10">
    <property type="entry name" value="Protein tyrosine phosphatase superfamily"/>
    <property type="match status" value="1"/>
</dbReference>
<dbReference type="InterPro" id="IPR005939">
    <property type="entry name" value="BLH_phosphatase-like"/>
</dbReference>
<dbReference type="RefSeq" id="WP_347165515.1">
    <property type="nucleotide sequence ID" value="NZ_JBDNCH010000002.1"/>
</dbReference>
<dbReference type="Proteomes" id="UP001428774">
    <property type="component" value="Unassembled WGS sequence"/>
</dbReference>
<comment type="caution">
    <text evidence="2">The sequence shown here is derived from an EMBL/GenBank/DDBJ whole genome shotgun (WGS) entry which is preliminary data.</text>
</comment>
<dbReference type="NCBIfam" id="TIGR01244">
    <property type="entry name" value="TIGR01244 family sulfur transferase"/>
    <property type="match status" value="1"/>
</dbReference>
<dbReference type="EMBL" id="JBDNCH010000002">
    <property type="protein sequence ID" value="MEN9060319.1"/>
    <property type="molecule type" value="Genomic_DNA"/>
</dbReference>
<protein>
    <submittedName>
        <fullName evidence="2">TIGR01244 family sulfur transferase</fullName>
    </submittedName>
</protein>
<reference evidence="2 3" key="1">
    <citation type="submission" date="2024-05" db="EMBL/GenBank/DDBJ databases">
        <title>Genome sequence of Ponticoccus litoralis KCCM 90028.</title>
        <authorList>
            <person name="Kim J.M."/>
            <person name="Lee J.K."/>
            <person name="Choi B.J."/>
            <person name="Bayburt H."/>
            <person name="Baek J.H."/>
            <person name="Jeon C.O."/>
        </authorList>
    </citation>
    <scope>NUCLEOTIDE SEQUENCE [LARGE SCALE GENOMIC DNA]</scope>
    <source>
        <strain evidence="2 3">KCCM 90028</strain>
    </source>
</reference>
<evidence type="ECO:0000259" key="1">
    <source>
        <dbReference type="Pfam" id="PF04273"/>
    </source>
</evidence>
<dbReference type="AlphaFoldDB" id="A0AAW9SGX7"/>
<gene>
    <name evidence="2" type="ORF">ABFB10_04000</name>
</gene>
<dbReference type="GO" id="GO:0016740">
    <property type="term" value="F:transferase activity"/>
    <property type="evidence" value="ECO:0007669"/>
    <property type="project" value="UniProtKB-KW"/>
</dbReference>
<keyword evidence="2" id="KW-0808">Transferase</keyword>